<sequence length="229" mass="25106">MRPRYPQVAALCDSVGVSGRDNTDLAMVRYLLGEAARRAATLAQNQDHPQITDGRDSIEDAITAITRAAGGSSPWAHTRVYAPLFALTAWIIATVGGRTGLSAGWTISATTLAILAMIWPLAKLNLALTNRVNQRRLATAPPFRVQTPTDITPAEQVLHVLGTTRSMLAVTMRRRAAADRFGYAARSTAGFNWLRHRNTGVYFASLADRCVCQAIYAFETWLRAVEHQR</sequence>
<protein>
    <submittedName>
        <fullName evidence="2">Uncharacterized protein</fullName>
    </submittedName>
</protein>
<keyword evidence="1" id="KW-1133">Transmembrane helix</keyword>
<evidence type="ECO:0000313" key="3">
    <source>
        <dbReference type="Proteomes" id="UP001144280"/>
    </source>
</evidence>
<keyword evidence="1" id="KW-0472">Membrane</keyword>
<feature type="transmembrane region" description="Helical" evidence="1">
    <location>
        <begin position="80"/>
        <end position="97"/>
    </location>
</feature>
<accession>A0ABQ5R1Q8</accession>
<comment type="caution">
    <text evidence="2">The sequence shown here is derived from an EMBL/GenBank/DDBJ whole genome shotgun (WGS) entry which is preliminary data.</text>
</comment>
<name>A0ABQ5R1Q8_9ACTN</name>
<dbReference type="EMBL" id="BSDI01000033">
    <property type="protein sequence ID" value="GLI00630.1"/>
    <property type="molecule type" value="Genomic_DNA"/>
</dbReference>
<reference evidence="2" key="1">
    <citation type="submission" date="2022-12" db="EMBL/GenBank/DDBJ databases">
        <title>New Phytohabitans aurantiacus sp. RD004123 nov., an actinomycete isolated from soil.</title>
        <authorList>
            <person name="Triningsih D.W."/>
            <person name="Harunari E."/>
            <person name="Igarashi Y."/>
        </authorList>
    </citation>
    <scope>NUCLEOTIDE SEQUENCE</scope>
    <source>
        <strain evidence="2">RD004123</strain>
    </source>
</reference>
<keyword evidence="3" id="KW-1185">Reference proteome</keyword>
<gene>
    <name evidence="2" type="ORF">Pa4123_59060</name>
</gene>
<dbReference type="Proteomes" id="UP001144280">
    <property type="component" value="Unassembled WGS sequence"/>
</dbReference>
<keyword evidence="1" id="KW-0812">Transmembrane</keyword>
<proteinExistence type="predicted"/>
<organism evidence="2 3">
    <name type="scientific">Phytohabitans aurantiacus</name>
    <dbReference type="NCBI Taxonomy" id="3016789"/>
    <lineage>
        <taxon>Bacteria</taxon>
        <taxon>Bacillati</taxon>
        <taxon>Actinomycetota</taxon>
        <taxon>Actinomycetes</taxon>
        <taxon>Micromonosporales</taxon>
        <taxon>Micromonosporaceae</taxon>
    </lineage>
</organism>
<evidence type="ECO:0000313" key="2">
    <source>
        <dbReference type="EMBL" id="GLI00630.1"/>
    </source>
</evidence>
<evidence type="ECO:0000256" key="1">
    <source>
        <dbReference type="SAM" id="Phobius"/>
    </source>
</evidence>
<feature type="transmembrane region" description="Helical" evidence="1">
    <location>
        <begin position="103"/>
        <end position="122"/>
    </location>
</feature>